<feature type="transmembrane region" description="Helical" evidence="1">
    <location>
        <begin position="32"/>
        <end position="52"/>
    </location>
</feature>
<protein>
    <submittedName>
        <fullName evidence="2">Uncharacterized protein</fullName>
    </submittedName>
</protein>
<evidence type="ECO:0000256" key="1">
    <source>
        <dbReference type="SAM" id="Phobius"/>
    </source>
</evidence>
<organism evidence="2 3">
    <name type="scientific">Ligilactobacillus pabuli</name>
    <dbReference type="NCBI Taxonomy" id="2886039"/>
    <lineage>
        <taxon>Bacteria</taxon>
        <taxon>Bacillati</taxon>
        <taxon>Bacillota</taxon>
        <taxon>Bacilli</taxon>
        <taxon>Lactobacillales</taxon>
        <taxon>Lactobacillaceae</taxon>
        <taxon>Ligilactobacillus</taxon>
    </lineage>
</organism>
<sequence length="56" mass="6739">MQIRTKKFLMWLSIFIVSVILDVVFLPEWRSLLYFILRLVETVAIICCVTYFPKKN</sequence>
<keyword evidence="1" id="KW-0812">Transmembrane</keyword>
<gene>
    <name evidence="2" type="ORF">LPAF129_21080</name>
</gene>
<keyword evidence="1" id="KW-1133">Transmembrane helix</keyword>
<keyword evidence="3" id="KW-1185">Reference proteome</keyword>
<evidence type="ECO:0000313" key="2">
    <source>
        <dbReference type="EMBL" id="GKS82422.1"/>
    </source>
</evidence>
<reference evidence="2" key="1">
    <citation type="journal article" date="2022" name="Int. J. Syst. Evol. Microbiol.">
        <title>A novel species of lactic acid bacteria, Ligilactobacillus pabuli sp. nov., isolated from alfalfa silage.</title>
        <authorList>
            <person name="Tohno M."/>
            <person name="Tanizawa Y."/>
            <person name="Sawada H."/>
            <person name="Sakamoto M."/>
            <person name="Ohkuma M."/>
            <person name="Kobayashi H."/>
        </authorList>
    </citation>
    <scope>NUCLEOTIDE SEQUENCE</scope>
    <source>
        <strain evidence="2">AF129</strain>
    </source>
</reference>
<proteinExistence type="predicted"/>
<comment type="caution">
    <text evidence="2">The sequence shown here is derived from an EMBL/GenBank/DDBJ whole genome shotgun (WGS) entry which is preliminary data.</text>
</comment>
<dbReference type="Proteomes" id="UP001055149">
    <property type="component" value="Unassembled WGS sequence"/>
</dbReference>
<name>A0ABQ5JK32_9LACO</name>
<feature type="transmembrane region" description="Helical" evidence="1">
    <location>
        <begin position="9"/>
        <end position="26"/>
    </location>
</feature>
<keyword evidence="1" id="KW-0472">Membrane</keyword>
<dbReference type="EMBL" id="BQXH01000034">
    <property type="protein sequence ID" value="GKS82422.1"/>
    <property type="molecule type" value="Genomic_DNA"/>
</dbReference>
<accession>A0ABQ5JK32</accession>
<evidence type="ECO:0000313" key="3">
    <source>
        <dbReference type="Proteomes" id="UP001055149"/>
    </source>
</evidence>